<proteinExistence type="predicted"/>
<gene>
    <name evidence="1" type="ORF">H0G86_004229</name>
</gene>
<organism evidence="1 2">
    <name type="scientific">Trichoderma simmonsii</name>
    <dbReference type="NCBI Taxonomy" id="1491479"/>
    <lineage>
        <taxon>Eukaryota</taxon>
        <taxon>Fungi</taxon>
        <taxon>Dikarya</taxon>
        <taxon>Ascomycota</taxon>
        <taxon>Pezizomycotina</taxon>
        <taxon>Sordariomycetes</taxon>
        <taxon>Hypocreomycetidae</taxon>
        <taxon>Hypocreales</taxon>
        <taxon>Hypocreaceae</taxon>
        <taxon>Trichoderma</taxon>
    </lineage>
</organism>
<evidence type="ECO:0000313" key="1">
    <source>
        <dbReference type="EMBL" id="QYS96993.1"/>
    </source>
</evidence>
<reference evidence="1 2" key="1">
    <citation type="journal article" date="2021" name="BMC Genomics">
        <title>Telomere-to-telomere genome assembly of asparaginase-producing Trichoderma simmonsii.</title>
        <authorList>
            <person name="Chung D."/>
            <person name="Kwon Y.M."/>
            <person name="Yang Y."/>
        </authorList>
    </citation>
    <scope>NUCLEOTIDE SEQUENCE [LARGE SCALE GENOMIC DNA]</scope>
    <source>
        <strain evidence="1 2">GH-Sj1</strain>
    </source>
</reference>
<dbReference type="Proteomes" id="UP000826661">
    <property type="component" value="Chromosome II"/>
</dbReference>
<protein>
    <submittedName>
        <fullName evidence="1">Uncharacterized protein</fullName>
    </submittedName>
</protein>
<accession>A0A8G0PHQ7</accession>
<dbReference type="AlphaFoldDB" id="A0A8G0PHQ7"/>
<keyword evidence="2" id="KW-1185">Reference proteome</keyword>
<dbReference type="EMBL" id="CP075865">
    <property type="protein sequence ID" value="QYS96993.1"/>
    <property type="molecule type" value="Genomic_DNA"/>
</dbReference>
<evidence type="ECO:0000313" key="2">
    <source>
        <dbReference type="Proteomes" id="UP000826661"/>
    </source>
</evidence>
<name>A0A8G0PHQ7_9HYPO</name>
<sequence>MDGRTNSTPKDNAARLECGLPGLLQPQKGSRLRLSGRGGARVGVDARTCALLLIPVHVHVHVWTGLDRAKSPVFSISYLSSCLLLSPRLVLSQFHLPPIFNLCLKLSSTHP</sequence>